<evidence type="ECO:0000313" key="3">
    <source>
        <dbReference type="EMBL" id="SES66823.1"/>
    </source>
</evidence>
<dbReference type="AlphaFoldDB" id="A0A1H9YCZ0"/>
<protein>
    <submittedName>
        <fullName evidence="3">Sugar kinase of the NBD/HSP70 family, may contain an N-terminal HTH domain</fullName>
    </submittedName>
</protein>
<reference evidence="4" key="1">
    <citation type="submission" date="2016-10" db="EMBL/GenBank/DDBJ databases">
        <authorList>
            <person name="Varghese N."/>
            <person name="Submissions S."/>
        </authorList>
    </citation>
    <scope>NUCLEOTIDE SEQUENCE [LARGE SCALE GENOMIC DNA]</scope>
    <source>
        <strain evidence="4">DSM 44209</strain>
    </source>
</reference>
<organism evidence="3 4">
    <name type="scientific">Geodermatophilus poikilotrophus</name>
    <dbReference type="NCBI Taxonomy" id="1333667"/>
    <lineage>
        <taxon>Bacteria</taxon>
        <taxon>Bacillati</taxon>
        <taxon>Actinomycetota</taxon>
        <taxon>Actinomycetes</taxon>
        <taxon>Geodermatophilales</taxon>
        <taxon>Geodermatophilaceae</taxon>
        <taxon>Geodermatophilus</taxon>
    </lineage>
</organism>
<proteinExistence type="inferred from homology"/>
<dbReference type="OrthoDB" id="3225083at2"/>
<dbReference type="InterPro" id="IPR000835">
    <property type="entry name" value="HTH_MarR-typ"/>
</dbReference>
<evidence type="ECO:0000313" key="4">
    <source>
        <dbReference type="Proteomes" id="UP000198507"/>
    </source>
</evidence>
<sequence length="398" mass="40161">MRTTEGTGARQSTLRSSNLALVLRTVCAADGPLSRADVAVRTGTTRATAARLVDELVAGGLLDEGERLAPPRRGRPATPLLPGARIGALGLQVDAGLLAARLLDLRGRVVAERVEEDDLVGSDPARTLARLGALATDLLAGPAGELRLAGAGLALPGLVDVERHLLLRAPNLGWSDVDAVGLLAAHLPDGLRPVPGNEADLAARTVAETAPGRPGPMRDFLYLSGQIGIGGAAVVGGQVMTGSAGWAGEVGHVCVDPDGPPCRCGSTGCLEQYAGRHALLAAAGLPLDTAPAEVVARASAGDADVRRALDAAARALGVALAGVVNVLDLPAVVLGGHLAALAGPLRPPLEELLGRRVLSARWRRPVVAAVTGPPAAGATGAALRALGDVLADPVRRLG</sequence>
<evidence type="ECO:0000256" key="1">
    <source>
        <dbReference type="ARBA" id="ARBA00006479"/>
    </source>
</evidence>
<dbReference type="Gene3D" id="1.10.10.10">
    <property type="entry name" value="Winged helix-like DNA-binding domain superfamily/Winged helix DNA-binding domain"/>
    <property type="match status" value="1"/>
</dbReference>
<dbReference type="RefSeq" id="WP_091437373.1">
    <property type="nucleotide sequence ID" value="NZ_FOIE01000001.1"/>
</dbReference>
<comment type="similarity">
    <text evidence="1">Belongs to the ROK (NagC/XylR) family.</text>
</comment>
<feature type="domain" description="HTH marR-type" evidence="2">
    <location>
        <begin position="21"/>
        <end position="64"/>
    </location>
</feature>
<dbReference type="GO" id="GO:0016301">
    <property type="term" value="F:kinase activity"/>
    <property type="evidence" value="ECO:0007669"/>
    <property type="project" value="UniProtKB-KW"/>
</dbReference>
<dbReference type="Gene3D" id="3.30.420.40">
    <property type="match status" value="2"/>
</dbReference>
<keyword evidence="3" id="KW-0808">Transferase</keyword>
<dbReference type="Pfam" id="PF12802">
    <property type="entry name" value="MarR_2"/>
    <property type="match status" value="1"/>
</dbReference>
<dbReference type="EMBL" id="FOIE01000001">
    <property type="protein sequence ID" value="SES66823.1"/>
    <property type="molecule type" value="Genomic_DNA"/>
</dbReference>
<dbReference type="InterPro" id="IPR043129">
    <property type="entry name" value="ATPase_NBD"/>
</dbReference>
<name>A0A1H9YCZ0_9ACTN</name>
<dbReference type="InterPro" id="IPR036388">
    <property type="entry name" value="WH-like_DNA-bd_sf"/>
</dbReference>
<evidence type="ECO:0000259" key="2">
    <source>
        <dbReference type="Pfam" id="PF12802"/>
    </source>
</evidence>
<dbReference type="PANTHER" id="PTHR18964">
    <property type="entry name" value="ROK (REPRESSOR, ORF, KINASE) FAMILY"/>
    <property type="match status" value="1"/>
</dbReference>
<dbReference type="PANTHER" id="PTHR18964:SF149">
    <property type="entry name" value="BIFUNCTIONAL UDP-N-ACETYLGLUCOSAMINE 2-EPIMERASE_N-ACETYLMANNOSAMINE KINASE"/>
    <property type="match status" value="1"/>
</dbReference>
<keyword evidence="3" id="KW-0418">Kinase</keyword>
<dbReference type="InterPro" id="IPR000600">
    <property type="entry name" value="ROK"/>
</dbReference>
<gene>
    <name evidence="3" type="ORF">SAMN04488546_0034</name>
</gene>
<dbReference type="SUPFAM" id="SSF46785">
    <property type="entry name" value="Winged helix' DNA-binding domain"/>
    <property type="match status" value="1"/>
</dbReference>
<keyword evidence="4" id="KW-1185">Reference proteome</keyword>
<dbReference type="GO" id="GO:0006355">
    <property type="term" value="P:regulation of DNA-templated transcription"/>
    <property type="evidence" value="ECO:0007669"/>
    <property type="project" value="InterPro"/>
</dbReference>
<dbReference type="GO" id="GO:0003677">
    <property type="term" value="F:DNA binding"/>
    <property type="evidence" value="ECO:0007669"/>
    <property type="project" value="InterPro"/>
</dbReference>
<dbReference type="Proteomes" id="UP000198507">
    <property type="component" value="Unassembled WGS sequence"/>
</dbReference>
<dbReference type="SUPFAM" id="SSF53067">
    <property type="entry name" value="Actin-like ATPase domain"/>
    <property type="match status" value="2"/>
</dbReference>
<dbReference type="Pfam" id="PF00480">
    <property type="entry name" value="ROK"/>
    <property type="match status" value="1"/>
</dbReference>
<accession>A0A1H9YCZ0</accession>
<dbReference type="InterPro" id="IPR036390">
    <property type="entry name" value="WH_DNA-bd_sf"/>
</dbReference>